<evidence type="ECO:0000313" key="2">
    <source>
        <dbReference type="Proteomes" id="UP000536835"/>
    </source>
</evidence>
<evidence type="ECO:0000313" key="1">
    <source>
        <dbReference type="EMBL" id="NNU15077.1"/>
    </source>
</evidence>
<protein>
    <submittedName>
        <fullName evidence="1">ATP-binding protein</fullName>
    </submittedName>
</protein>
<dbReference type="Proteomes" id="UP000536835">
    <property type="component" value="Unassembled WGS sequence"/>
</dbReference>
<name>A0A7Y3RJ91_9PROT</name>
<organism evidence="1 2">
    <name type="scientific">Parvularcula mediterranea</name>
    <dbReference type="NCBI Taxonomy" id="2732508"/>
    <lineage>
        <taxon>Bacteria</taxon>
        <taxon>Pseudomonadati</taxon>
        <taxon>Pseudomonadota</taxon>
        <taxon>Alphaproteobacteria</taxon>
        <taxon>Parvularculales</taxon>
        <taxon>Parvularculaceae</taxon>
        <taxon>Parvularcula</taxon>
    </lineage>
</organism>
<dbReference type="Pfam" id="PF13671">
    <property type="entry name" value="AAA_33"/>
    <property type="match status" value="1"/>
</dbReference>
<dbReference type="PANTHER" id="PTHR43883">
    <property type="entry name" value="SLR0207 PROTEIN"/>
    <property type="match status" value="1"/>
</dbReference>
<dbReference type="InterPro" id="IPR027417">
    <property type="entry name" value="P-loop_NTPase"/>
</dbReference>
<keyword evidence="1" id="KW-0067">ATP-binding</keyword>
<dbReference type="Gene3D" id="3.40.50.300">
    <property type="entry name" value="P-loop containing nucleotide triphosphate hydrolases"/>
    <property type="match status" value="1"/>
</dbReference>
<dbReference type="AlphaFoldDB" id="A0A7Y3RJ91"/>
<dbReference type="EMBL" id="JABFCX010000002">
    <property type="protein sequence ID" value="NNU15077.1"/>
    <property type="molecule type" value="Genomic_DNA"/>
</dbReference>
<gene>
    <name evidence="1" type="ORF">HK107_01905</name>
</gene>
<keyword evidence="1" id="KW-0547">Nucleotide-binding</keyword>
<dbReference type="GO" id="GO:0005524">
    <property type="term" value="F:ATP binding"/>
    <property type="evidence" value="ECO:0007669"/>
    <property type="project" value="UniProtKB-KW"/>
</dbReference>
<dbReference type="InterPro" id="IPR052732">
    <property type="entry name" value="Cell-binding_unc_protein"/>
</dbReference>
<dbReference type="SUPFAM" id="SSF52540">
    <property type="entry name" value="P-loop containing nucleoside triphosphate hydrolases"/>
    <property type="match status" value="1"/>
</dbReference>
<keyword evidence="2" id="KW-1185">Reference proteome</keyword>
<comment type="caution">
    <text evidence="1">The sequence shown here is derived from an EMBL/GenBank/DDBJ whole genome shotgun (WGS) entry which is preliminary data.</text>
</comment>
<dbReference type="PANTHER" id="PTHR43883:SF1">
    <property type="entry name" value="GLUCONOKINASE"/>
    <property type="match status" value="1"/>
</dbReference>
<sequence length="158" mass="17635">MLHLLCGKIASGKSTLAKRLAGEEGAILLSEDELMAQLYPGEILTPKDFRERTARLEAAIAPIVTQLLANSLPVVLDFHANTRERRQWMAGLAEQAGVRARLHWLDVSDETCKARLRERNASGEHPFETSEEMFDQFTAHFTPPLEGEGFDVQQYGEG</sequence>
<dbReference type="RefSeq" id="WP_173196258.1">
    <property type="nucleotide sequence ID" value="NZ_JABFCX010000002.1"/>
</dbReference>
<reference evidence="1 2" key="1">
    <citation type="submission" date="2020-05" db="EMBL/GenBank/DDBJ databases">
        <title>Parvularcula mediterraneae sp. nov., isolated from polypropylene straw from shallow seawater of the seashore of Laganas in Zakynthos island, Greece.</title>
        <authorList>
            <person name="Szabo I."/>
            <person name="Al-Omari J."/>
            <person name="Rado J."/>
            <person name="Szerdahelyi G.S."/>
        </authorList>
    </citation>
    <scope>NUCLEOTIDE SEQUENCE [LARGE SCALE GENOMIC DNA]</scope>
    <source>
        <strain evidence="1 2">ZS-1/3</strain>
    </source>
</reference>
<accession>A0A7Y3RJ91</accession>
<proteinExistence type="predicted"/>